<evidence type="ECO:0000256" key="3">
    <source>
        <dbReference type="ARBA" id="ARBA00008273"/>
    </source>
</evidence>
<dbReference type="Proteomes" id="UP000309215">
    <property type="component" value="Unassembled WGS sequence"/>
</dbReference>
<protein>
    <recommendedName>
        <fullName evidence="5 11">Adenylosuccinate lyase</fullName>
        <shortName evidence="12">ASL</shortName>
        <ecNumber evidence="4 11">4.3.2.2</ecNumber>
    </recommendedName>
    <alternativeName>
        <fullName evidence="9 12">Adenylosuccinase</fullName>
    </alternativeName>
</protein>
<dbReference type="RefSeq" id="WP_136926932.1">
    <property type="nucleotide sequence ID" value="NZ_SSMQ01000001.1"/>
</dbReference>
<dbReference type="PRINTS" id="PR00149">
    <property type="entry name" value="FUMRATELYASE"/>
</dbReference>
<dbReference type="InterPro" id="IPR022761">
    <property type="entry name" value="Fumarate_lyase_N"/>
</dbReference>
<dbReference type="InterPro" id="IPR008948">
    <property type="entry name" value="L-Aspartase-like"/>
</dbReference>
<evidence type="ECO:0000313" key="14">
    <source>
        <dbReference type="EMBL" id="TKD13116.1"/>
    </source>
</evidence>
<comment type="pathway">
    <text evidence="1 12">Purine metabolism; IMP biosynthesis via de novo pathway; 5-amino-1-(5-phospho-D-ribosyl)imidazole-4-carboxamide from 5-amino-1-(5-phospho-D-ribosyl)imidazole-4-carboxylate: step 2/2.</text>
</comment>
<dbReference type="PRINTS" id="PR00145">
    <property type="entry name" value="ARGSUCLYASE"/>
</dbReference>
<proteinExistence type="inferred from homology"/>
<dbReference type="AlphaFoldDB" id="A0A4U1JK43"/>
<dbReference type="PROSITE" id="PS00163">
    <property type="entry name" value="FUMARATE_LYASES"/>
    <property type="match status" value="1"/>
</dbReference>
<sequence>MIPRYTPPAFAALWSSETRYAVWLDVELAACEAMEAEGLVPAGVARALRAKDLKLDPARIEEIERTVKHDVIAFLTHVEELAGPDARWLHRGMTSSDVLDTSLAVLLVRAADLLLERLDGLVVAFSRRADEHRRTPMIGRSHGIHAEPVTFGLALAGHLAEMKRGRARLREARAEIAVGTISGAVGTYAHLSPKIEAQALAALGLRPETVATQVVPRDRHAAFFNALALVAAGIERFATNVRHWQRTEVAEAEEAFTKGQKGSSAMPHKRNPILSENLCGLARIVRAAVIPALEDVVLWHERDISHSSVERMIVPDTTTTLGFMLERTTSLVEGLVVREDNLRKNLDLTGGLFFSEAVLLALVSYGLPRQEAYVLVQRNAMKALAGEGSFRDLLAADPDVGARLSQAEIDRCFDLDHALSHVSGIVDRAIAAP</sequence>
<dbReference type="PANTHER" id="PTHR43172">
    <property type="entry name" value="ADENYLOSUCCINATE LYASE"/>
    <property type="match status" value="1"/>
</dbReference>
<dbReference type="GO" id="GO:0044208">
    <property type="term" value="P:'de novo' AMP biosynthetic process"/>
    <property type="evidence" value="ECO:0007669"/>
    <property type="project" value="UniProtKB-UniPathway"/>
</dbReference>
<name>A0A4U1JK43_9BACT</name>
<evidence type="ECO:0000259" key="13">
    <source>
        <dbReference type="SMART" id="SM00998"/>
    </source>
</evidence>
<dbReference type="GO" id="GO:0006189">
    <property type="term" value="P:'de novo' IMP biosynthetic process"/>
    <property type="evidence" value="ECO:0007669"/>
    <property type="project" value="UniProtKB-UniPathway"/>
</dbReference>
<dbReference type="UniPathway" id="UPA00074">
    <property type="reaction ID" value="UER00132"/>
</dbReference>
<dbReference type="Gene3D" id="1.10.275.10">
    <property type="entry name" value="Fumarase/aspartase (N-terminal domain)"/>
    <property type="match status" value="1"/>
</dbReference>
<gene>
    <name evidence="14" type="ORF">E8A74_00745</name>
</gene>
<evidence type="ECO:0000256" key="9">
    <source>
        <dbReference type="ARBA" id="ARBA00030717"/>
    </source>
</evidence>
<evidence type="ECO:0000313" key="15">
    <source>
        <dbReference type="Proteomes" id="UP000309215"/>
    </source>
</evidence>
<dbReference type="EMBL" id="SSMQ01000001">
    <property type="protein sequence ID" value="TKD13116.1"/>
    <property type="molecule type" value="Genomic_DNA"/>
</dbReference>
<dbReference type="FunFam" id="1.20.200.10:FF:000008">
    <property type="entry name" value="Adenylosuccinate lyase"/>
    <property type="match status" value="1"/>
</dbReference>
<dbReference type="InterPro" id="IPR019468">
    <property type="entry name" value="AdenyloSucc_lyase_C"/>
</dbReference>
<evidence type="ECO:0000256" key="4">
    <source>
        <dbReference type="ARBA" id="ARBA00012339"/>
    </source>
</evidence>
<dbReference type="OrthoDB" id="9768878at2"/>
<comment type="catalytic activity">
    <reaction evidence="10">
        <text>N(6)-(1,2-dicarboxyethyl)-AMP = fumarate + AMP</text>
        <dbReference type="Rhea" id="RHEA:16853"/>
        <dbReference type="ChEBI" id="CHEBI:29806"/>
        <dbReference type="ChEBI" id="CHEBI:57567"/>
        <dbReference type="ChEBI" id="CHEBI:456215"/>
        <dbReference type="EC" id="4.3.2.2"/>
    </reaction>
    <physiologicalReaction direction="left-to-right" evidence="10">
        <dbReference type="Rhea" id="RHEA:16854"/>
    </physiologicalReaction>
</comment>
<dbReference type="InterPro" id="IPR024083">
    <property type="entry name" value="Fumarase/histidase_N"/>
</dbReference>
<dbReference type="SUPFAM" id="SSF48557">
    <property type="entry name" value="L-aspartase-like"/>
    <property type="match status" value="1"/>
</dbReference>
<reference evidence="14 15" key="1">
    <citation type="submission" date="2019-04" db="EMBL/GenBank/DDBJ databases">
        <authorList>
            <person name="Li Y."/>
            <person name="Wang J."/>
        </authorList>
    </citation>
    <scope>NUCLEOTIDE SEQUENCE [LARGE SCALE GENOMIC DNA]</scope>
    <source>
        <strain evidence="14 15">DSM 14668</strain>
    </source>
</reference>
<evidence type="ECO:0000256" key="5">
    <source>
        <dbReference type="ARBA" id="ARBA00017058"/>
    </source>
</evidence>
<keyword evidence="15" id="KW-1185">Reference proteome</keyword>
<dbReference type="InterPro" id="IPR004769">
    <property type="entry name" value="Pur_lyase"/>
</dbReference>
<evidence type="ECO:0000256" key="12">
    <source>
        <dbReference type="RuleBase" id="RU361172"/>
    </source>
</evidence>
<accession>A0A4U1JK43</accession>
<dbReference type="Gene3D" id="1.20.200.10">
    <property type="entry name" value="Fumarase/aspartase (Central domain)"/>
    <property type="match status" value="1"/>
</dbReference>
<organism evidence="14 15">
    <name type="scientific">Polyangium fumosum</name>
    <dbReference type="NCBI Taxonomy" id="889272"/>
    <lineage>
        <taxon>Bacteria</taxon>
        <taxon>Pseudomonadati</taxon>
        <taxon>Myxococcota</taxon>
        <taxon>Polyangia</taxon>
        <taxon>Polyangiales</taxon>
        <taxon>Polyangiaceae</taxon>
        <taxon>Polyangium</taxon>
    </lineage>
</organism>
<dbReference type="SMART" id="SM00998">
    <property type="entry name" value="ADSL_C"/>
    <property type="match status" value="1"/>
</dbReference>
<evidence type="ECO:0000256" key="10">
    <source>
        <dbReference type="ARBA" id="ARBA00049115"/>
    </source>
</evidence>
<dbReference type="CDD" id="cd01360">
    <property type="entry name" value="Adenylsuccinate_lyase_1"/>
    <property type="match status" value="1"/>
</dbReference>
<dbReference type="GO" id="GO:0004018">
    <property type="term" value="F:N6-(1,2-dicarboxyethyl)AMP AMP-lyase (fumarate-forming) activity"/>
    <property type="evidence" value="ECO:0007669"/>
    <property type="project" value="UniProtKB-UniRule"/>
</dbReference>
<dbReference type="GO" id="GO:0070626">
    <property type="term" value="F:(S)-2-(5-amino-1-(5-phospho-D-ribosyl)imidazole-4-carboxamido) succinate lyase (fumarate-forming) activity"/>
    <property type="evidence" value="ECO:0007669"/>
    <property type="project" value="TreeGrafter"/>
</dbReference>
<comment type="catalytic activity">
    <reaction evidence="8">
        <text>(2S)-2-[5-amino-1-(5-phospho-beta-D-ribosyl)imidazole-4-carboxamido]succinate = 5-amino-1-(5-phospho-beta-D-ribosyl)imidazole-4-carboxamide + fumarate</text>
        <dbReference type="Rhea" id="RHEA:23920"/>
        <dbReference type="ChEBI" id="CHEBI:29806"/>
        <dbReference type="ChEBI" id="CHEBI:58443"/>
        <dbReference type="ChEBI" id="CHEBI:58475"/>
        <dbReference type="EC" id="4.3.2.2"/>
    </reaction>
    <physiologicalReaction direction="left-to-right" evidence="8">
        <dbReference type="Rhea" id="RHEA:23921"/>
    </physiologicalReaction>
</comment>
<evidence type="ECO:0000256" key="7">
    <source>
        <dbReference type="ARBA" id="ARBA00023239"/>
    </source>
</evidence>
<dbReference type="Gene3D" id="1.10.40.30">
    <property type="entry name" value="Fumarase/aspartase (C-terminal domain)"/>
    <property type="match status" value="1"/>
</dbReference>
<comment type="similarity">
    <text evidence="3 12">Belongs to the lyase 1 family. Adenylosuccinate lyase subfamily.</text>
</comment>
<feature type="domain" description="Adenylosuccinate lyase C-terminal" evidence="13">
    <location>
        <begin position="350"/>
        <end position="430"/>
    </location>
</feature>
<evidence type="ECO:0000256" key="2">
    <source>
        <dbReference type="ARBA" id="ARBA00004734"/>
    </source>
</evidence>
<dbReference type="PANTHER" id="PTHR43172:SF1">
    <property type="entry name" value="ADENYLOSUCCINATE LYASE"/>
    <property type="match status" value="1"/>
</dbReference>
<comment type="pathway">
    <text evidence="2 12">Purine metabolism; AMP biosynthesis via de novo pathway; AMP from IMP: step 2/2.</text>
</comment>
<dbReference type="InterPro" id="IPR000362">
    <property type="entry name" value="Fumarate_lyase_fam"/>
</dbReference>
<dbReference type="FunFam" id="1.10.40.30:FF:000007">
    <property type="entry name" value="Adenylosuccinate lyase"/>
    <property type="match status" value="1"/>
</dbReference>
<comment type="caution">
    <text evidence="14">The sequence shown here is derived from an EMBL/GenBank/DDBJ whole genome shotgun (WGS) entry which is preliminary data.</text>
</comment>
<evidence type="ECO:0000256" key="6">
    <source>
        <dbReference type="ARBA" id="ARBA00022755"/>
    </source>
</evidence>
<dbReference type="UniPathway" id="UPA00075">
    <property type="reaction ID" value="UER00336"/>
</dbReference>
<dbReference type="NCBIfam" id="TIGR00928">
    <property type="entry name" value="purB"/>
    <property type="match status" value="1"/>
</dbReference>
<evidence type="ECO:0000256" key="1">
    <source>
        <dbReference type="ARBA" id="ARBA00004706"/>
    </source>
</evidence>
<keyword evidence="7 12" id="KW-0456">Lyase</keyword>
<evidence type="ECO:0000256" key="11">
    <source>
        <dbReference type="NCBIfam" id="TIGR00928"/>
    </source>
</evidence>
<dbReference type="GO" id="GO:0005829">
    <property type="term" value="C:cytosol"/>
    <property type="evidence" value="ECO:0007669"/>
    <property type="project" value="TreeGrafter"/>
</dbReference>
<dbReference type="Pfam" id="PF10397">
    <property type="entry name" value="ADSL_C"/>
    <property type="match status" value="1"/>
</dbReference>
<evidence type="ECO:0000256" key="8">
    <source>
        <dbReference type="ARBA" id="ARBA00024477"/>
    </source>
</evidence>
<dbReference type="Pfam" id="PF00206">
    <property type="entry name" value="Lyase_1"/>
    <property type="match status" value="1"/>
</dbReference>
<keyword evidence="6 12" id="KW-0658">Purine biosynthesis</keyword>
<dbReference type="EC" id="4.3.2.2" evidence="4 11"/>
<dbReference type="InterPro" id="IPR020557">
    <property type="entry name" value="Fumarate_lyase_CS"/>
</dbReference>